<accession>A0A1A6DVB6</accession>
<comment type="caution">
    <text evidence="2">The sequence shown here is derived from an EMBL/GenBank/DDBJ whole genome shotgun (WGS) entry which is preliminary data.</text>
</comment>
<dbReference type="AlphaFoldDB" id="A0A1A6DVB6"/>
<proteinExistence type="predicted"/>
<evidence type="ECO:0000313" key="3">
    <source>
        <dbReference type="Proteomes" id="UP000091969"/>
    </source>
</evidence>
<feature type="domain" description="Thioredoxin" evidence="1">
    <location>
        <begin position="32"/>
        <end position="157"/>
    </location>
</feature>
<dbReference type="SUPFAM" id="SSF52833">
    <property type="entry name" value="Thioredoxin-like"/>
    <property type="match status" value="1"/>
</dbReference>
<dbReference type="RefSeq" id="WP_068609435.1">
    <property type="nucleotide sequence ID" value="NZ_LZDH01000056.1"/>
</dbReference>
<dbReference type="STRING" id="1101373.A9O67_07030"/>
<dbReference type="EMBL" id="LZDH01000056">
    <property type="protein sequence ID" value="OBS30724.1"/>
    <property type="molecule type" value="Genomic_DNA"/>
</dbReference>
<evidence type="ECO:0000259" key="1">
    <source>
        <dbReference type="PROSITE" id="PS51352"/>
    </source>
</evidence>
<dbReference type="PROSITE" id="PS51352">
    <property type="entry name" value="THIOREDOXIN_2"/>
    <property type="match status" value="1"/>
</dbReference>
<sequence length="184" mass="19792">MGRIRHFVREASITLTLALGVFLGVQAWLTRATPEQWAPEGMLAWLLPDGSEGRGTWADLRAQLGIRGDSPLALHVWATWCGICRAEEGTVTALAAERPVVTLATRSGDAATVRAYLRQRGLPWVTVLDADGRLAAAHGWRSVPVFAVLDAGDRLRHVTVGYTTGLGMRLRLWAATLRGTGAGG</sequence>
<dbReference type="InterPro" id="IPR013740">
    <property type="entry name" value="Redoxin"/>
</dbReference>
<dbReference type="InterPro" id="IPR036249">
    <property type="entry name" value="Thioredoxin-like_sf"/>
</dbReference>
<organism evidence="2 3">
    <name type="scientific">Tepidimonas fonticaldi</name>
    <dbReference type="NCBI Taxonomy" id="1101373"/>
    <lineage>
        <taxon>Bacteria</taxon>
        <taxon>Pseudomonadati</taxon>
        <taxon>Pseudomonadota</taxon>
        <taxon>Betaproteobacteria</taxon>
        <taxon>Burkholderiales</taxon>
        <taxon>Tepidimonas</taxon>
    </lineage>
</organism>
<dbReference type="Gene3D" id="3.40.30.10">
    <property type="entry name" value="Glutaredoxin"/>
    <property type="match status" value="1"/>
</dbReference>
<keyword evidence="3" id="KW-1185">Reference proteome</keyword>
<dbReference type="GO" id="GO:0016491">
    <property type="term" value="F:oxidoreductase activity"/>
    <property type="evidence" value="ECO:0007669"/>
    <property type="project" value="InterPro"/>
</dbReference>
<protein>
    <recommendedName>
        <fullName evidence="1">Thioredoxin domain-containing protein</fullName>
    </recommendedName>
</protein>
<name>A0A1A6DVB6_9BURK</name>
<evidence type="ECO:0000313" key="2">
    <source>
        <dbReference type="EMBL" id="OBS30724.1"/>
    </source>
</evidence>
<dbReference type="InterPro" id="IPR013766">
    <property type="entry name" value="Thioredoxin_domain"/>
</dbReference>
<dbReference type="Proteomes" id="UP000091969">
    <property type="component" value="Unassembled WGS sequence"/>
</dbReference>
<dbReference type="Pfam" id="PF08534">
    <property type="entry name" value="Redoxin"/>
    <property type="match status" value="1"/>
</dbReference>
<reference evidence="2 3" key="1">
    <citation type="submission" date="2016-06" db="EMBL/GenBank/DDBJ databases">
        <title>Genome sequence of Tepidimonas fonticaldi PL17.</title>
        <authorList>
            <person name="Pinnaka A.K."/>
        </authorList>
    </citation>
    <scope>NUCLEOTIDE SEQUENCE [LARGE SCALE GENOMIC DNA]</scope>
    <source>
        <strain evidence="2 3">PL17</strain>
    </source>
</reference>
<gene>
    <name evidence="2" type="ORF">A9O67_07030</name>
</gene>